<gene>
    <name evidence="2" type="primary">LOC103509094</name>
</gene>
<dbReference type="GeneID" id="103509094"/>
<dbReference type="RefSeq" id="XP_008471904.1">
    <property type="nucleotide sequence ID" value="XM_008473682.3"/>
</dbReference>
<proteinExistence type="predicted"/>
<accession>A0A1S3D0T2</accession>
<dbReference type="PaxDb" id="121845-A0A1S3D0T2"/>
<evidence type="ECO:0000313" key="1">
    <source>
        <dbReference type="Proteomes" id="UP000079169"/>
    </source>
</evidence>
<keyword evidence="1" id="KW-1185">Reference proteome</keyword>
<organism evidence="1 2">
    <name type="scientific">Diaphorina citri</name>
    <name type="common">Asian citrus psyllid</name>
    <dbReference type="NCBI Taxonomy" id="121845"/>
    <lineage>
        <taxon>Eukaryota</taxon>
        <taxon>Metazoa</taxon>
        <taxon>Ecdysozoa</taxon>
        <taxon>Arthropoda</taxon>
        <taxon>Hexapoda</taxon>
        <taxon>Insecta</taxon>
        <taxon>Pterygota</taxon>
        <taxon>Neoptera</taxon>
        <taxon>Paraneoptera</taxon>
        <taxon>Hemiptera</taxon>
        <taxon>Sternorrhyncha</taxon>
        <taxon>Psylloidea</taxon>
        <taxon>Psyllidae</taxon>
        <taxon>Diaphorininae</taxon>
        <taxon>Diaphorina</taxon>
    </lineage>
</organism>
<name>A0A1S3D0T2_DIACI</name>
<dbReference type="KEGG" id="dci:103509094"/>
<dbReference type="Proteomes" id="UP000079169">
    <property type="component" value="Unplaced"/>
</dbReference>
<protein>
    <submittedName>
        <fullName evidence="2">Uncharacterized protein LOC103509094</fullName>
    </submittedName>
</protein>
<dbReference type="AlphaFoldDB" id="A0A1S3D0T2"/>
<reference evidence="2" key="1">
    <citation type="submission" date="2025-08" db="UniProtKB">
        <authorList>
            <consortium name="RefSeq"/>
        </authorList>
    </citation>
    <scope>IDENTIFICATION</scope>
</reference>
<sequence>MLPYDYLIPLHTLLILYIYWDSTLIVSGNYTRVIEEASYEYKFKLHSHPDLDICNETVRCMMLSKGNIDEDFVRYFVLKLGAIILNAKKRTYSLADKHNYTSEKRPENYEYYRQTGRSILHSINDWYLYVMNIVKLNTLADHRFEYLGTHAYANVSNCMRLHTLWAMETAFKDVNPPKPPPYRRL</sequence>
<evidence type="ECO:0000313" key="2">
    <source>
        <dbReference type="RefSeq" id="XP_008471904.1"/>
    </source>
</evidence>